<feature type="chain" id="PRO_5045986968" description="Calcineurin-like phosphoesterase domain-containing protein" evidence="1">
    <location>
        <begin position="23"/>
        <end position="417"/>
    </location>
</feature>
<organism evidence="2 3">
    <name type="scientific">Microbacterium deminutum</name>
    <dbReference type="NCBI Taxonomy" id="344164"/>
    <lineage>
        <taxon>Bacteria</taxon>
        <taxon>Bacillati</taxon>
        <taxon>Actinomycetota</taxon>
        <taxon>Actinomycetes</taxon>
        <taxon>Micrococcales</taxon>
        <taxon>Microbacteriaceae</taxon>
        <taxon>Microbacterium</taxon>
    </lineage>
</organism>
<evidence type="ECO:0008006" key="4">
    <source>
        <dbReference type="Google" id="ProtNLM"/>
    </source>
</evidence>
<comment type="caution">
    <text evidence="2">The sequence shown here is derived from an EMBL/GenBank/DDBJ whole genome shotgun (WGS) entry which is preliminary data.</text>
</comment>
<dbReference type="EMBL" id="BAAAOG010000004">
    <property type="protein sequence ID" value="GAA1960749.1"/>
    <property type="molecule type" value="Genomic_DNA"/>
</dbReference>
<feature type="signal peptide" evidence="1">
    <location>
        <begin position="1"/>
        <end position="22"/>
    </location>
</feature>
<dbReference type="Proteomes" id="UP001499933">
    <property type="component" value="Unassembled WGS sequence"/>
</dbReference>
<dbReference type="SUPFAM" id="SSF56300">
    <property type="entry name" value="Metallo-dependent phosphatases"/>
    <property type="match status" value="1"/>
</dbReference>
<evidence type="ECO:0000313" key="2">
    <source>
        <dbReference type="EMBL" id="GAA1960749.1"/>
    </source>
</evidence>
<reference evidence="3" key="1">
    <citation type="journal article" date="2019" name="Int. J. Syst. Evol. Microbiol.">
        <title>The Global Catalogue of Microorganisms (GCM) 10K type strain sequencing project: providing services to taxonomists for standard genome sequencing and annotation.</title>
        <authorList>
            <consortium name="The Broad Institute Genomics Platform"/>
            <consortium name="The Broad Institute Genome Sequencing Center for Infectious Disease"/>
            <person name="Wu L."/>
            <person name="Ma J."/>
        </authorList>
    </citation>
    <scope>NUCLEOTIDE SEQUENCE [LARGE SCALE GENOMIC DNA]</scope>
    <source>
        <strain evidence="3">JCM 14901</strain>
    </source>
</reference>
<dbReference type="InterPro" id="IPR029052">
    <property type="entry name" value="Metallo-depent_PP-like"/>
</dbReference>
<sequence>MYTRVLGGLVAAIAFLSPAVLPAVHSADSTRPGDAGHSKHAPFTYAVYGDAPYGTSPTDTSETDATPAFIAAVNADPLVSGVLHVGDIHSGSQYCTQSYDQQIYDLWTAFADPMVYTPGDNEWADCHKKKEGGGAYNATTGAIDYVLGADGQPVDYAKGDPAANLGLVRSIFFAQPGHTLGSDSLRVTSQATAYDRRHPEDRAFIENVRWTRNDVVFVTINVPGGSNLIGDPWYGVPAETAQQAQLRAALTGAATRWITAAFEEARHSRAAGVVIVDQADMWDVDGNPAGTAHLSNFEPIIKTIADQTKAFRRPVLMLNGDSHVYRSDNPLLQGAPCTGDDENGGSICTSDVHNAILGSTREAWNSHPSYHVPNFHRIVVHGSTTPLEYLRLTVDPKAHNASTDTTFGIFSWARVTD</sequence>
<keyword evidence="1" id="KW-0732">Signal</keyword>
<accession>A0ABP5CAK0</accession>
<evidence type="ECO:0000313" key="3">
    <source>
        <dbReference type="Proteomes" id="UP001499933"/>
    </source>
</evidence>
<evidence type="ECO:0000256" key="1">
    <source>
        <dbReference type="SAM" id="SignalP"/>
    </source>
</evidence>
<dbReference type="RefSeq" id="WP_344094976.1">
    <property type="nucleotide sequence ID" value="NZ_BAAAOG010000004.1"/>
</dbReference>
<keyword evidence="3" id="KW-1185">Reference proteome</keyword>
<name>A0ABP5CAK0_9MICO</name>
<gene>
    <name evidence="2" type="ORF">GCM10009776_24250</name>
</gene>
<protein>
    <recommendedName>
        <fullName evidence="4">Calcineurin-like phosphoesterase domain-containing protein</fullName>
    </recommendedName>
</protein>
<proteinExistence type="predicted"/>